<sequence length="155" mass="17439">MPVSSVNANSLDDLLSRIHRARQLPGWRRRLFAGQQMVDSLATVRALRAVEQHAGESGASVRDVADYMAVEHSTASRTVAGLVSRGLLSKHSHENDQRRCVLALTETGRKELRDITRRRHEMMAETVQEWSDRDVETLIELLGRLSVDLERDPSA</sequence>
<dbReference type="SUPFAM" id="SSF46785">
    <property type="entry name" value="Winged helix' DNA-binding domain"/>
    <property type="match status" value="1"/>
</dbReference>
<proteinExistence type="predicted"/>
<protein>
    <recommendedName>
        <fullName evidence="4">HTH marR-type domain-containing protein</fullName>
    </recommendedName>
</protein>
<dbReference type="InterPro" id="IPR023187">
    <property type="entry name" value="Tscrpt_reg_MarR-type_CS"/>
</dbReference>
<dbReference type="PROSITE" id="PS50995">
    <property type="entry name" value="HTH_MARR_2"/>
    <property type="match status" value="1"/>
</dbReference>
<dbReference type="SMART" id="SM00347">
    <property type="entry name" value="HTH_MARR"/>
    <property type="match status" value="1"/>
</dbReference>
<keyword evidence="6" id="KW-1185">Reference proteome</keyword>
<dbReference type="Gene3D" id="1.10.10.10">
    <property type="entry name" value="Winged helix-like DNA-binding domain superfamily/Winged helix DNA-binding domain"/>
    <property type="match status" value="1"/>
</dbReference>
<dbReference type="PANTHER" id="PTHR33164:SF57">
    <property type="entry name" value="MARR-FAMILY TRANSCRIPTIONAL REGULATOR"/>
    <property type="match status" value="1"/>
</dbReference>
<dbReference type="GO" id="GO:0003700">
    <property type="term" value="F:DNA-binding transcription factor activity"/>
    <property type="evidence" value="ECO:0007669"/>
    <property type="project" value="InterPro"/>
</dbReference>
<dbReference type="AlphaFoldDB" id="A0A3G8JTY3"/>
<dbReference type="KEGG" id="gom:D7316_04252"/>
<accession>A0A3G8JTY3</accession>
<dbReference type="InterPro" id="IPR036388">
    <property type="entry name" value="WH-like_DNA-bd_sf"/>
</dbReference>
<dbReference type="RefSeq" id="WP_124709963.1">
    <property type="nucleotide sequence ID" value="NZ_CP033972.1"/>
</dbReference>
<dbReference type="InterPro" id="IPR000835">
    <property type="entry name" value="HTH_MarR-typ"/>
</dbReference>
<evidence type="ECO:0000313" key="6">
    <source>
        <dbReference type="Proteomes" id="UP000271469"/>
    </source>
</evidence>
<dbReference type="Proteomes" id="UP000271469">
    <property type="component" value="Chromosome"/>
</dbReference>
<name>A0A3G8JTY3_9ACTN</name>
<keyword evidence="3" id="KW-0804">Transcription</keyword>
<gene>
    <name evidence="5" type="ORF">D7316_04252</name>
</gene>
<dbReference type="OrthoDB" id="4720977at2"/>
<keyword evidence="1" id="KW-0805">Transcription regulation</keyword>
<dbReference type="EMBL" id="CP033972">
    <property type="protein sequence ID" value="AZG47640.1"/>
    <property type="molecule type" value="Genomic_DNA"/>
</dbReference>
<reference evidence="5 6" key="1">
    <citation type="submission" date="2018-11" db="EMBL/GenBank/DDBJ databases">
        <title>Gordonia insulae sp. nov., isolated from an island soil.</title>
        <authorList>
            <person name="Kim Y.S."/>
            <person name="Kim S.B."/>
        </authorList>
    </citation>
    <scope>NUCLEOTIDE SEQUENCE [LARGE SCALE GENOMIC DNA]</scope>
    <source>
        <strain evidence="5 6">MMS17-SY073</strain>
    </source>
</reference>
<dbReference type="InterPro" id="IPR039422">
    <property type="entry name" value="MarR/SlyA-like"/>
</dbReference>
<keyword evidence="2" id="KW-0238">DNA-binding</keyword>
<dbReference type="Pfam" id="PF12802">
    <property type="entry name" value="MarR_2"/>
    <property type="match status" value="1"/>
</dbReference>
<evidence type="ECO:0000256" key="2">
    <source>
        <dbReference type="ARBA" id="ARBA00023125"/>
    </source>
</evidence>
<feature type="domain" description="HTH marR-type" evidence="4">
    <location>
        <begin position="8"/>
        <end position="147"/>
    </location>
</feature>
<evidence type="ECO:0000256" key="3">
    <source>
        <dbReference type="ARBA" id="ARBA00023163"/>
    </source>
</evidence>
<evidence type="ECO:0000259" key="4">
    <source>
        <dbReference type="PROSITE" id="PS50995"/>
    </source>
</evidence>
<dbReference type="PROSITE" id="PS01117">
    <property type="entry name" value="HTH_MARR_1"/>
    <property type="match status" value="1"/>
</dbReference>
<evidence type="ECO:0000256" key="1">
    <source>
        <dbReference type="ARBA" id="ARBA00023015"/>
    </source>
</evidence>
<dbReference type="PANTHER" id="PTHR33164">
    <property type="entry name" value="TRANSCRIPTIONAL REGULATOR, MARR FAMILY"/>
    <property type="match status" value="1"/>
</dbReference>
<dbReference type="GO" id="GO:0006950">
    <property type="term" value="P:response to stress"/>
    <property type="evidence" value="ECO:0007669"/>
    <property type="project" value="TreeGrafter"/>
</dbReference>
<dbReference type="GO" id="GO:0003677">
    <property type="term" value="F:DNA binding"/>
    <property type="evidence" value="ECO:0007669"/>
    <property type="project" value="UniProtKB-KW"/>
</dbReference>
<organism evidence="5 6">
    <name type="scientific">Gordonia insulae</name>
    <dbReference type="NCBI Taxonomy" id="2420509"/>
    <lineage>
        <taxon>Bacteria</taxon>
        <taxon>Bacillati</taxon>
        <taxon>Actinomycetota</taxon>
        <taxon>Actinomycetes</taxon>
        <taxon>Mycobacteriales</taxon>
        <taxon>Gordoniaceae</taxon>
        <taxon>Gordonia</taxon>
    </lineage>
</organism>
<evidence type="ECO:0000313" key="5">
    <source>
        <dbReference type="EMBL" id="AZG47640.1"/>
    </source>
</evidence>
<dbReference type="InterPro" id="IPR036390">
    <property type="entry name" value="WH_DNA-bd_sf"/>
</dbReference>